<dbReference type="EMBL" id="CP035807">
    <property type="protein sequence ID" value="QEN03434.1"/>
    <property type="molecule type" value="Genomic_DNA"/>
</dbReference>
<gene>
    <name evidence="1" type="ORF">EW093_01515</name>
</gene>
<reference evidence="1 2" key="2">
    <citation type="submission" date="2019-09" db="EMBL/GenBank/DDBJ databases">
        <title>Complete Genome Sequence and Methylome Analysis of free living Spirochaetas.</title>
        <authorList>
            <person name="Leshcheva N."/>
            <person name="Mikheeva N."/>
        </authorList>
    </citation>
    <scope>NUCLEOTIDE SEQUENCE [LARGE SCALE GENOMIC DNA]</scope>
    <source>
        <strain evidence="1 2">P</strain>
    </source>
</reference>
<sequence>MEYMDNANWQEVIKIDVNITNIEKVESNNSQVVMISFDGTASGEFFNGSILPGAVDTQKQISDKMLSLSARYILSGKDFMDQNCKIFIENNGIVKEGDNIFYATPKILTDSTNLKWLESASLESHVIPHKNGVEVLIFSTQYK</sequence>
<dbReference type="KEGG" id="sper:EW093_01515"/>
<evidence type="ECO:0000313" key="1">
    <source>
        <dbReference type="EMBL" id="QEN03434.1"/>
    </source>
</evidence>
<organism evidence="1 2">
    <name type="scientific">Thiospirochaeta perfilievii</name>
    <dbReference type="NCBI Taxonomy" id="252967"/>
    <lineage>
        <taxon>Bacteria</taxon>
        <taxon>Pseudomonadati</taxon>
        <taxon>Spirochaetota</taxon>
        <taxon>Spirochaetia</taxon>
        <taxon>Spirochaetales</taxon>
        <taxon>Spirochaetaceae</taxon>
        <taxon>Thiospirochaeta</taxon>
    </lineage>
</organism>
<dbReference type="Pfam" id="PF11578">
    <property type="entry name" value="DUF3237"/>
    <property type="match status" value="1"/>
</dbReference>
<evidence type="ECO:0000313" key="2">
    <source>
        <dbReference type="Proteomes" id="UP000323824"/>
    </source>
</evidence>
<accession>A0A5C1Q9W1</accession>
<protein>
    <submittedName>
        <fullName evidence="1">DUF3237 family protein</fullName>
    </submittedName>
</protein>
<keyword evidence="2" id="KW-1185">Reference proteome</keyword>
<dbReference type="AlphaFoldDB" id="A0A5C1Q9W1"/>
<name>A0A5C1Q9W1_9SPIO</name>
<dbReference type="OrthoDB" id="1108759at2"/>
<dbReference type="Gene3D" id="2.40.160.20">
    <property type="match status" value="1"/>
</dbReference>
<proteinExistence type="predicted"/>
<reference evidence="1 2" key="1">
    <citation type="submission" date="2019-02" db="EMBL/GenBank/DDBJ databases">
        <authorList>
            <person name="Fomenkov A."/>
            <person name="Dubinina G."/>
            <person name="Grabovich M."/>
            <person name="Vincze T."/>
            <person name="Roberts R.J."/>
        </authorList>
    </citation>
    <scope>NUCLEOTIDE SEQUENCE [LARGE SCALE GENOMIC DNA]</scope>
    <source>
        <strain evidence="1 2">P</strain>
    </source>
</reference>
<dbReference type="Proteomes" id="UP000323824">
    <property type="component" value="Chromosome"/>
</dbReference>